<comment type="caution">
    <text evidence="2">The sequence shown here is derived from an EMBL/GenBank/DDBJ whole genome shotgun (WGS) entry which is preliminary data.</text>
</comment>
<sequence length="321" mass="36929">LISSEAVGLPREGNMEVEFEPPRVGLQNTNNTCYMNSFIQSLFLTNRFLWRIFSFQLKLKDNPSKVDREDHEFGTTLVQLLQRQMAKMSLTKHKHTDIWEMLQSFPPVYRSGEQQDVTETIRFIFDKLGSFDQPLIREVFGGELAEKVKCRVCGTVKSRMETFTDLVLAVPSEEQVMRTRILPTTQALLEERLKFESLDADCLVHCDTCQSNQQAGKWCEIVSPPQHLCICLNRFTFNMEKMDFTKEKTPVRVDGVLKIGPYEYTLYMVIVHTGKDATSGHYYAVGRRAEHQDEAWFTMDDSQIKSADLSLLSGAPTEKMK</sequence>
<dbReference type="EMBL" id="CAJNNV010026189">
    <property type="protein sequence ID" value="CAE8617520.1"/>
    <property type="molecule type" value="Genomic_DNA"/>
</dbReference>
<dbReference type="GO" id="GO:0005829">
    <property type="term" value="C:cytosol"/>
    <property type="evidence" value="ECO:0007669"/>
    <property type="project" value="TreeGrafter"/>
</dbReference>
<evidence type="ECO:0000313" key="3">
    <source>
        <dbReference type="Proteomes" id="UP000654075"/>
    </source>
</evidence>
<feature type="domain" description="USP" evidence="1">
    <location>
        <begin position="24"/>
        <end position="321"/>
    </location>
</feature>
<proteinExistence type="predicted"/>
<dbReference type="SUPFAM" id="SSF54001">
    <property type="entry name" value="Cysteine proteinases"/>
    <property type="match status" value="1"/>
</dbReference>
<keyword evidence="3" id="KW-1185">Reference proteome</keyword>
<dbReference type="AlphaFoldDB" id="A0A813FXL8"/>
<reference evidence="2" key="1">
    <citation type="submission" date="2021-02" db="EMBL/GenBank/DDBJ databases">
        <authorList>
            <person name="Dougan E. K."/>
            <person name="Rhodes N."/>
            <person name="Thang M."/>
            <person name="Chan C."/>
        </authorList>
    </citation>
    <scope>NUCLEOTIDE SEQUENCE</scope>
</reference>
<dbReference type="InterPro" id="IPR038765">
    <property type="entry name" value="Papain-like_cys_pep_sf"/>
</dbReference>
<dbReference type="GO" id="GO:0004843">
    <property type="term" value="F:cysteine-type deubiquitinase activity"/>
    <property type="evidence" value="ECO:0007669"/>
    <property type="project" value="InterPro"/>
</dbReference>
<feature type="non-terminal residue" evidence="2">
    <location>
        <position position="1"/>
    </location>
</feature>
<accession>A0A813FXL8</accession>
<dbReference type="Pfam" id="PF00443">
    <property type="entry name" value="UCH"/>
    <property type="match status" value="1"/>
</dbReference>
<dbReference type="GO" id="GO:0005634">
    <property type="term" value="C:nucleus"/>
    <property type="evidence" value="ECO:0007669"/>
    <property type="project" value="TreeGrafter"/>
</dbReference>
<gene>
    <name evidence="2" type="ORF">PGLA1383_LOCUS35180</name>
</gene>
<evidence type="ECO:0000259" key="1">
    <source>
        <dbReference type="PROSITE" id="PS50235"/>
    </source>
</evidence>
<dbReference type="PANTHER" id="PTHR24006">
    <property type="entry name" value="UBIQUITIN CARBOXYL-TERMINAL HYDROLASE"/>
    <property type="match status" value="1"/>
</dbReference>
<organism evidence="2 3">
    <name type="scientific">Polarella glacialis</name>
    <name type="common">Dinoflagellate</name>
    <dbReference type="NCBI Taxonomy" id="89957"/>
    <lineage>
        <taxon>Eukaryota</taxon>
        <taxon>Sar</taxon>
        <taxon>Alveolata</taxon>
        <taxon>Dinophyceae</taxon>
        <taxon>Suessiales</taxon>
        <taxon>Suessiaceae</taxon>
        <taxon>Polarella</taxon>
    </lineage>
</organism>
<dbReference type="GO" id="GO:0016579">
    <property type="term" value="P:protein deubiquitination"/>
    <property type="evidence" value="ECO:0007669"/>
    <property type="project" value="InterPro"/>
</dbReference>
<dbReference type="InterPro" id="IPR050164">
    <property type="entry name" value="Peptidase_C19"/>
</dbReference>
<evidence type="ECO:0000313" key="2">
    <source>
        <dbReference type="EMBL" id="CAE8617520.1"/>
    </source>
</evidence>
<name>A0A813FXL8_POLGL</name>
<dbReference type="PROSITE" id="PS50235">
    <property type="entry name" value="USP_3"/>
    <property type="match status" value="1"/>
</dbReference>
<dbReference type="Gene3D" id="3.90.70.10">
    <property type="entry name" value="Cysteine proteinases"/>
    <property type="match status" value="1"/>
</dbReference>
<dbReference type="OrthoDB" id="286820at2759"/>
<dbReference type="Proteomes" id="UP000654075">
    <property type="component" value="Unassembled WGS sequence"/>
</dbReference>
<dbReference type="OMA" id="NDEQICR"/>
<protein>
    <recommendedName>
        <fullName evidence="1">USP domain-containing protein</fullName>
    </recommendedName>
</protein>
<feature type="non-terminal residue" evidence="2">
    <location>
        <position position="321"/>
    </location>
</feature>
<dbReference type="InterPro" id="IPR001394">
    <property type="entry name" value="Peptidase_C19_UCH"/>
</dbReference>
<dbReference type="InterPro" id="IPR028889">
    <property type="entry name" value="USP"/>
</dbReference>